<dbReference type="PANTHER" id="PTHR37490">
    <property type="entry name" value="EXPRESSED PROTEIN"/>
    <property type="match status" value="1"/>
</dbReference>
<feature type="transmembrane region" description="Helical" evidence="2">
    <location>
        <begin position="482"/>
        <end position="505"/>
    </location>
</feature>
<dbReference type="KEGG" id="cvr:CHLNCDRAFT_58807"/>
<dbReference type="InterPro" id="IPR011435">
    <property type="entry name" value="UmpAB"/>
</dbReference>
<feature type="compositionally biased region" description="Low complexity" evidence="1">
    <location>
        <begin position="350"/>
        <end position="362"/>
    </location>
</feature>
<feature type="transmembrane region" description="Helical" evidence="2">
    <location>
        <begin position="161"/>
        <end position="183"/>
    </location>
</feature>
<feature type="region of interest" description="Disordered" evidence="1">
    <location>
        <begin position="344"/>
        <end position="378"/>
    </location>
</feature>
<dbReference type="Proteomes" id="UP000008141">
    <property type="component" value="Unassembled WGS sequence"/>
</dbReference>
<feature type="transmembrane region" description="Helical" evidence="2">
    <location>
        <begin position="190"/>
        <end position="209"/>
    </location>
</feature>
<gene>
    <name evidence="3" type="ORF">CHLNCDRAFT_58807</name>
</gene>
<accession>E1ZNG6</accession>
<feature type="transmembrane region" description="Helical" evidence="2">
    <location>
        <begin position="308"/>
        <end position="330"/>
    </location>
</feature>
<dbReference type="EMBL" id="GL433855">
    <property type="protein sequence ID" value="EFN52677.1"/>
    <property type="molecule type" value="Genomic_DNA"/>
</dbReference>
<feature type="region of interest" description="Disordered" evidence="1">
    <location>
        <begin position="796"/>
        <end position="822"/>
    </location>
</feature>
<feature type="transmembrane region" description="Helical" evidence="2">
    <location>
        <begin position="45"/>
        <end position="66"/>
    </location>
</feature>
<name>E1ZNG6_CHLVA</name>
<keyword evidence="2" id="KW-0812">Transmembrane</keyword>
<evidence type="ECO:0000313" key="4">
    <source>
        <dbReference type="Proteomes" id="UP000008141"/>
    </source>
</evidence>
<keyword evidence="2" id="KW-0472">Membrane</keyword>
<reference evidence="3 4" key="1">
    <citation type="journal article" date="2010" name="Plant Cell">
        <title>The Chlorella variabilis NC64A genome reveals adaptation to photosymbiosis, coevolution with viruses, and cryptic sex.</title>
        <authorList>
            <person name="Blanc G."/>
            <person name="Duncan G."/>
            <person name="Agarkova I."/>
            <person name="Borodovsky M."/>
            <person name="Gurnon J."/>
            <person name="Kuo A."/>
            <person name="Lindquist E."/>
            <person name="Lucas S."/>
            <person name="Pangilinan J."/>
            <person name="Polle J."/>
            <person name="Salamov A."/>
            <person name="Terry A."/>
            <person name="Yamada T."/>
            <person name="Dunigan D.D."/>
            <person name="Grigoriev I.V."/>
            <person name="Claverie J.M."/>
            <person name="Van Etten J.L."/>
        </authorList>
    </citation>
    <scope>NUCLEOTIDE SEQUENCE [LARGE SCALE GENOMIC DNA]</scope>
    <source>
        <strain evidence="3 4">NC64A</strain>
    </source>
</reference>
<feature type="transmembrane region" description="Helical" evidence="2">
    <location>
        <begin position="110"/>
        <end position="129"/>
    </location>
</feature>
<feature type="transmembrane region" description="Helical" evidence="2">
    <location>
        <begin position="215"/>
        <end position="235"/>
    </location>
</feature>
<feature type="transmembrane region" description="Helical" evidence="2">
    <location>
        <begin position="72"/>
        <end position="98"/>
    </location>
</feature>
<dbReference type="Pfam" id="PF07556">
    <property type="entry name" value="DUF1538"/>
    <property type="match status" value="2"/>
</dbReference>
<feature type="transmembrane region" description="Helical" evidence="2">
    <location>
        <begin position="604"/>
        <end position="622"/>
    </location>
</feature>
<keyword evidence="2" id="KW-1133">Transmembrane helix</keyword>
<evidence type="ECO:0008006" key="5">
    <source>
        <dbReference type="Google" id="ProtNLM"/>
    </source>
</evidence>
<dbReference type="OrthoDB" id="10262936at2759"/>
<feature type="transmembrane region" description="Helical" evidence="2">
    <location>
        <begin position="929"/>
        <end position="947"/>
    </location>
</feature>
<feature type="transmembrane region" description="Helical" evidence="2">
    <location>
        <begin position="531"/>
        <end position="553"/>
    </location>
</feature>
<organism evidence="4">
    <name type="scientific">Chlorella variabilis</name>
    <name type="common">Green alga</name>
    <dbReference type="NCBI Taxonomy" id="554065"/>
    <lineage>
        <taxon>Eukaryota</taxon>
        <taxon>Viridiplantae</taxon>
        <taxon>Chlorophyta</taxon>
        <taxon>core chlorophytes</taxon>
        <taxon>Trebouxiophyceae</taxon>
        <taxon>Chlorellales</taxon>
        <taxon>Chlorellaceae</taxon>
        <taxon>Chlorella clade</taxon>
        <taxon>Chlorella</taxon>
    </lineage>
</organism>
<protein>
    <recommendedName>
        <fullName evidence="5">DUF1538 domain-containing protein</fullName>
    </recommendedName>
</protein>
<sequence length="1358" mass="144423">MVCGWWTRCKERCEDSVEARMVRWGWSLGARDLFWHYVQLVREQIAAVIPISLFQILVLAIFFQVAPADAGLQVMGLVCAIWGLAAFLEGLRVCIMPFAEVLGSELPTKVHLSVVLIVCFFLGVLVTYAEPAIASLRPLASLVDPSEAPYLYYMMNQQQEILVLCIGLGVGVAAVIGTLRFICDWPLKPLIYLTLIPTWGNVNLAPLLGMSWDCGGVTTGPVTVPILLALGIGVMRSQRQKRLATAALEQSVAAGAGQALEGFGIVTLASLFPVLSVECLGIVKEMAEEHAAQVQEESAIDKSPLKEVIFAIRAILPLVVALSLLILLLLRKPLPQCSWAVEPRDRRGADTASDDASSRSGAESLGRPSVGRPSMGRQSMGANNKYSALYRASVAIAAANDGKDDLSDGDSVGAATPRAAAAADDTAHAGRGASAALKAAAKDAAAAKGLEQAESGGLAAVAEAPAPAKSGGMRGFFARHGAFMSAVAVCQIGMIAFNIGLTYGFTTLGNQTGETLPASFLKVPYDPDSPYFSYAGGLVLTIIVLFILGVLATRAEPALNVLGRTVEKLSGGTFTSGMLIGAVCVGVGIGLVAGSLKILYDLPLIYFLLAKYAVAVVLTVFTEDSITAVAWDSAGVTTGPVTVPFVLAIGIGFAKAVGSAEGFGMLTIMSVAPIISVLAFSHIRTPAQQARRKLSKAARSVNITMRRTVTGGRRMKYSQSTAAFAMDAGSSLPVSPDMSTAAWVLFASKACKSATMRVSNAIRRRRDTSISARSNSVMTLLGTRWHGVSDNTLNTSRTPTIVPPQSPPCSQLQRPSRHGSAEGVGAAAASTCGNLVPAGHTQRQASRHWAARAADLVCRTQARPIAPVSGIHSLRMRSNTPLYPSGCMNSVKSAKLPRRASMWVRHDMLHVWQLLLDAIKPVLSLWPAWTGWAAAATLALLLALLAMGHSDMRWAATYAQVFQRAASPSAAAVAGWDSVGETDVLYPADADAPSPAAGNGSSSSSSLRLEIVVAHRTGWSLDTAQADLGRLLNLSAISTLAPSVTLYVKGDDTDVAALKERWAFAPQLNVIKQEDVGGAPHSFLTHMVQRYDTLAGHTLFFSSAHHLDDAFMRLERLLVPQTGYLGLSAPSFCRQGGAGGGGRLGGACFGLLREQAGQAGLARAPLLLMAAACVRGCGFQGTLMGLRDMFHFMSKRFCHLQTGEAFSHFARNQFVVSRRRIRARPLRFFEQLLQLLGPDMLPRGDASFLQDPADMQRWATAASPADPLFGQASGRDLLGGRFGMGGGRLWWAAKRPLVMERAWGLAFHCWNASVTAACRCSVDIPYPVCDPSQCQCLDDPAARRLRNGFFPLPIKRSS</sequence>
<dbReference type="PANTHER" id="PTHR37490:SF1">
    <property type="entry name" value="GLYCOSYLTRANSFERASE 2-LIKE DOMAIN-CONTAINING PROTEIN"/>
    <property type="match status" value="1"/>
</dbReference>
<feature type="transmembrane region" description="Helical" evidence="2">
    <location>
        <begin position="256"/>
        <end position="275"/>
    </location>
</feature>
<dbReference type="RefSeq" id="XP_005844779.1">
    <property type="nucleotide sequence ID" value="XM_005844717.1"/>
</dbReference>
<keyword evidence="4" id="KW-1185">Reference proteome</keyword>
<feature type="transmembrane region" description="Helical" evidence="2">
    <location>
        <begin position="574"/>
        <end position="598"/>
    </location>
</feature>
<proteinExistence type="predicted"/>
<dbReference type="InParanoid" id="E1ZNG6"/>
<dbReference type="STRING" id="554065.E1ZNG6"/>
<evidence type="ECO:0000256" key="1">
    <source>
        <dbReference type="SAM" id="MobiDB-lite"/>
    </source>
</evidence>
<dbReference type="GeneID" id="17351995"/>
<evidence type="ECO:0000313" key="3">
    <source>
        <dbReference type="EMBL" id="EFN52677.1"/>
    </source>
</evidence>
<dbReference type="eggNOG" id="ENOG502R7RV">
    <property type="taxonomic scope" value="Eukaryota"/>
</dbReference>
<evidence type="ECO:0000256" key="2">
    <source>
        <dbReference type="SAM" id="Phobius"/>
    </source>
</evidence>
<feature type="transmembrane region" description="Helical" evidence="2">
    <location>
        <begin position="634"/>
        <end position="657"/>
    </location>
</feature>
<feature type="transmembrane region" description="Helical" evidence="2">
    <location>
        <begin position="663"/>
        <end position="683"/>
    </location>
</feature>